<feature type="transmembrane region" description="Helical" evidence="7">
    <location>
        <begin position="76"/>
        <end position="94"/>
    </location>
</feature>
<feature type="transmembrane region" description="Helical" evidence="7">
    <location>
        <begin position="122"/>
        <end position="140"/>
    </location>
</feature>
<keyword evidence="6 7" id="KW-0472">Membrane</keyword>
<comment type="caution">
    <text evidence="9">The sequence shown here is derived from an EMBL/GenBank/DDBJ whole genome shotgun (WGS) entry which is preliminary data.</text>
</comment>
<comment type="similarity">
    <text evidence="2 7">Belongs to the purine permeases (TC 2.A.7.14) family.</text>
</comment>
<protein>
    <recommendedName>
        <fullName evidence="7">Probable purine permease</fullName>
    </recommendedName>
</protein>
<comment type="subcellular location">
    <subcellularLocation>
        <location evidence="1 7">Membrane</location>
        <topology evidence="1 7">Multi-pass membrane protein</topology>
    </subcellularLocation>
</comment>
<keyword evidence="3 7" id="KW-0813">Transport</keyword>
<evidence type="ECO:0000256" key="7">
    <source>
        <dbReference type="RuleBase" id="RU368015"/>
    </source>
</evidence>
<reference evidence="9 10" key="1">
    <citation type="submission" date="2024-01" db="EMBL/GenBank/DDBJ databases">
        <title>Genome assemblies of Stephania.</title>
        <authorList>
            <person name="Yang L."/>
        </authorList>
    </citation>
    <scope>NUCLEOTIDE SEQUENCE [LARGE SCALE GENOMIC DNA]</scope>
    <source>
        <strain evidence="9">JXDWG</strain>
        <tissue evidence="9">Leaf</tissue>
    </source>
</reference>
<dbReference type="SUPFAM" id="SSF103481">
    <property type="entry name" value="Multidrug resistance efflux transporter EmrE"/>
    <property type="match status" value="1"/>
</dbReference>
<feature type="transmembrane region" description="Helical" evidence="7">
    <location>
        <begin position="43"/>
        <end position="64"/>
    </location>
</feature>
<evidence type="ECO:0000313" key="9">
    <source>
        <dbReference type="EMBL" id="KAK9165699.1"/>
    </source>
</evidence>
<feature type="transmembrane region" description="Helical" evidence="7">
    <location>
        <begin position="152"/>
        <end position="171"/>
    </location>
</feature>
<evidence type="ECO:0000256" key="6">
    <source>
        <dbReference type="ARBA" id="ARBA00023136"/>
    </source>
</evidence>
<feature type="transmembrane region" description="Helical" evidence="7">
    <location>
        <begin position="288"/>
        <end position="311"/>
    </location>
</feature>
<dbReference type="Proteomes" id="UP001419268">
    <property type="component" value="Unassembled WGS sequence"/>
</dbReference>
<evidence type="ECO:0000256" key="8">
    <source>
        <dbReference type="SAM" id="MobiDB-lite"/>
    </source>
</evidence>
<dbReference type="PANTHER" id="PTHR31376">
    <property type="entry name" value="OS09G0467300 PROTEIN-RELATED"/>
    <property type="match status" value="1"/>
</dbReference>
<proteinExistence type="inferred from homology"/>
<dbReference type="Pfam" id="PF16913">
    <property type="entry name" value="PUNUT"/>
    <property type="match status" value="1"/>
</dbReference>
<sequence length="430" mass="47016">MSLSTTTNHHHGTALAMNVEVGHDDHNHDDPPQVPQPPKKTNWPLLLLSVLFSVTGVVGGPLLVRFYYLNGGNRKWLPCFLQTCGFPILIFPILSLSLRRNSTTTTTTKPPMSHLFTLEPTLFFYSAVNGLLIGLDNYLYSIGLSYLPVSTATLLQSTQVAFVAVFSLLLVKQRFTPYSVNSVVLMTLGSVILGMRSQGDRPKGVSQKEYLVGFFMTLFSAALIGVVYPLVELSYGKAVRPINYSVLLMYQFNQSVFGTIFSVIGMAVNKDFQVLGREANEFVRGEAAYCLTLAGVAAFFQLGFLGTLGVISSASSLFAGILAAILVPIVEIASFVAYHESFTREKGMSLALLKLKEERREDRRTAVRAADGRADEKGGARPRMAARVTWRPQTAALATRRRGAAAPRDGDEAASDEIGNLWKIGENFSS</sequence>
<evidence type="ECO:0000256" key="1">
    <source>
        <dbReference type="ARBA" id="ARBA00004141"/>
    </source>
</evidence>
<gene>
    <name evidence="9" type="ORF">Scep_000890</name>
</gene>
<keyword evidence="10" id="KW-1185">Reference proteome</keyword>
<evidence type="ECO:0000256" key="2">
    <source>
        <dbReference type="ARBA" id="ARBA00006213"/>
    </source>
</evidence>
<dbReference type="InterPro" id="IPR037185">
    <property type="entry name" value="EmrE-like"/>
</dbReference>
<dbReference type="GO" id="GO:0016020">
    <property type="term" value="C:membrane"/>
    <property type="evidence" value="ECO:0007669"/>
    <property type="project" value="UniProtKB-SubCell"/>
</dbReference>
<feature type="transmembrane region" description="Helical" evidence="7">
    <location>
        <begin position="317"/>
        <end position="338"/>
    </location>
</feature>
<dbReference type="AlphaFoldDB" id="A0AAP0Q4J3"/>
<dbReference type="Gene3D" id="1.10.3730.20">
    <property type="match status" value="1"/>
</dbReference>
<keyword evidence="4 7" id="KW-0812">Transmembrane</keyword>
<accession>A0AAP0Q4J3</accession>
<dbReference type="PANTHER" id="PTHR31376:SF105">
    <property type="entry name" value="PURINE PERMEASE-RELATED"/>
    <property type="match status" value="1"/>
</dbReference>
<evidence type="ECO:0000256" key="5">
    <source>
        <dbReference type="ARBA" id="ARBA00022989"/>
    </source>
</evidence>
<organism evidence="9 10">
    <name type="scientific">Stephania cephalantha</name>
    <dbReference type="NCBI Taxonomy" id="152367"/>
    <lineage>
        <taxon>Eukaryota</taxon>
        <taxon>Viridiplantae</taxon>
        <taxon>Streptophyta</taxon>
        <taxon>Embryophyta</taxon>
        <taxon>Tracheophyta</taxon>
        <taxon>Spermatophyta</taxon>
        <taxon>Magnoliopsida</taxon>
        <taxon>Ranunculales</taxon>
        <taxon>Menispermaceae</taxon>
        <taxon>Menispermoideae</taxon>
        <taxon>Cissampelideae</taxon>
        <taxon>Stephania</taxon>
    </lineage>
</organism>
<feature type="transmembrane region" description="Helical" evidence="7">
    <location>
        <begin position="177"/>
        <end position="198"/>
    </location>
</feature>
<keyword evidence="5 7" id="KW-1133">Transmembrane helix</keyword>
<name>A0AAP0Q4J3_9MAGN</name>
<dbReference type="GO" id="GO:0005345">
    <property type="term" value="F:purine nucleobase transmembrane transporter activity"/>
    <property type="evidence" value="ECO:0007669"/>
    <property type="project" value="UniProtKB-UniRule"/>
</dbReference>
<comment type="caution">
    <text evidence="7">Lacks conserved residue(s) required for the propagation of feature annotation.</text>
</comment>
<feature type="transmembrane region" description="Helical" evidence="7">
    <location>
        <begin position="251"/>
        <end position="268"/>
    </location>
</feature>
<dbReference type="GO" id="GO:0015211">
    <property type="term" value="F:purine nucleoside transmembrane transporter activity"/>
    <property type="evidence" value="ECO:0007669"/>
    <property type="project" value="UniProtKB-UniRule"/>
</dbReference>
<feature type="compositionally biased region" description="Basic and acidic residues" evidence="8">
    <location>
        <begin position="364"/>
        <end position="379"/>
    </location>
</feature>
<evidence type="ECO:0000256" key="3">
    <source>
        <dbReference type="ARBA" id="ARBA00022448"/>
    </source>
</evidence>
<dbReference type="InterPro" id="IPR030182">
    <property type="entry name" value="PUP_plant"/>
</dbReference>
<evidence type="ECO:0000256" key="4">
    <source>
        <dbReference type="ARBA" id="ARBA00022692"/>
    </source>
</evidence>
<dbReference type="EMBL" id="JBBNAG010000001">
    <property type="protein sequence ID" value="KAK9165699.1"/>
    <property type="molecule type" value="Genomic_DNA"/>
</dbReference>
<feature type="transmembrane region" description="Helical" evidence="7">
    <location>
        <begin position="210"/>
        <end position="231"/>
    </location>
</feature>
<feature type="region of interest" description="Disordered" evidence="8">
    <location>
        <begin position="364"/>
        <end position="417"/>
    </location>
</feature>
<evidence type="ECO:0000313" key="10">
    <source>
        <dbReference type="Proteomes" id="UP001419268"/>
    </source>
</evidence>